<dbReference type="EMBL" id="IACM01070924">
    <property type="protein sequence ID" value="LAB26953.1"/>
    <property type="molecule type" value="Transcribed_RNA"/>
</dbReference>
<reference evidence="1" key="1">
    <citation type="submission" date="2017-07" db="EMBL/GenBank/DDBJ databases">
        <authorList>
            <person name="Mikheyev A."/>
            <person name="Grau M."/>
        </authorList>
    </citation>
    <scope>NUCLEOTIDE SEQUENCE</scope>
    <source>
        <tissue evidence="1">Venom_gland</tissue>
    </source>
</reference>
<sequence>MHTINESCMKIMHNILRKCWHNYINHDGVDFPRPEVENKKRSLFLRILSFSRTSYVSFSYLVQNKTQLFNTLWSAKRCKVQNDLYGISPLLNPCTFDQLVKFNTKVTCP</sequence>
<reference evidence="1" key="2">
    <citation type="submission" date="2017-11" db="EMBL/GenBank/DDBJ databases">
        <title>Coralsnake Venomics: Analyses of Venom Gland Transcriptomes and Proteomes of Six Brazilian Taxa.</title>
        <authorList>
            <person name="Aird S.D."/>
            <person name="Jorge da Silva N."/>
            <person name="Qiu L."/>
            <person name="Villar-Briones A."/>
            <person name="Aparecida-Saddi V."/>
            <person name="Campos-Telles M.P."/>
            <person name="Grau M."/>
            <person name="Mikheyev A.S."/>
        </authorList>
    </citation>
    <scope>NUCLEOTIDE SEQUENCE</scope>
    <source>
        <tissue evidence="1">Venom_gland</tissue>
    </source>
</reference>
<protein>
    <submittedName>
        <fullName evidence="1">Uncharacterized protein</fullName>
    </submittedName>
</protein>
<dbReference type="AlphaFoldDB" id="A0A2D4M1X4"/>
<organism evidence="1">
    <name type="scientific">Micrurus spixii</name>
    <name type="common">Amazon coral snake</name>
    <dbReference type="NCBI Taxonomy" id="129469"/>
    <lineage>
        <taxon>Eukaryota</taxon>
        <taxon>Metazoa</taxon>
        <taxon>Chordata</taxon>
        <taxon>Craniata</taxon>
        <taxon>Vertebrata</taxon>
        <taxon>Euteleostomi</taxon>
        <taxon>Lepidosauria</taxon>
        <taxon>Squamata</taxon>
        <taxon>Bifurcata</taxon>
        <taxon>Unidentata</taxon>
        <taxon>Episquamata</taxon>
        <taxon>Toxicofera</taxon>
        <taxon>Serpentes</taxon>
        <taxon>Colubroidea</taxon>
        <taxon>Elapidae</taxon>
        <taxon>Elapinae</taxon>
        <taxon>Micrurus</taxon>
    </lineage>
</organism>
<name>A0A2D4M1X4_9SAUR</name>
<accession>A0A2D4M1X4</accession>
<evidence type="ECO:0000313" key="1">
    <source>
        <dbReference type="EMBL" id="LAB26953.1"/>
    </source>
</evidence>
<proteinExistence type="predicted"/>